<reference evidence="1" key="1">
    <citation type="submission" date="2014-02" db="EMBL/GenBank/DDBJ databases">
        <authorList>
            <person name="Genoscope - CEA"/>
        </authorList>
    </citation>
    <scope>NUCLEOTIDE SEQUENCE</scope>
    <source>
        <strain evidence="1">LS3</strain>
    </source>
</reference>
<organism evidence="1">
    <name type="scientific">Blastobotrys adeninivorans</name>
    <name type="common">Yeast</name>
    <name type="synonym">Arxula adeninivorans</name>
    <dbReference type="NCBI Taxonomy" id="409370"/>
    <lineage>
        <taxon>Eukaryota</taxon>
        <taxon>Fungi</taxon>
        <taxon>Dikarya</taxon>
        <taxon>Ascomycota</taxon>
        <taxon>Saccharomycotina</taxon>
        <taxon>Dipodascomycetes</taxon>
        <taxon>Dipodascales</taxon>
        <taxon>Trichomonascaceae</taxon>
        <taxon>Blastobotrys</taxon>
    </lineage>
</organism>
<accession>A0A060SX86</accession>
<gene>
    <name evidence="1" type="ORF">GNLVRS02_ARAD1A11440g</name>
</gene>
<proteinExistence type="predicted"/>
<dbReference type="AlphaFoldDB" id="A0A060SX86"/>
<name>A0A060SX86_BLAAD</name>
<dbReference type="PANTHER" id="PTHR39153">
    <property type="entry name" value="AGR244WP"/>
    <property type="match status" value="1"/>
</dbReference>
<protein>
    <submittedName>
        <fullName evidence="1">ARAD1A11440p</fullName>
    </submittedName>
</protein>
<reference evidence="1" key="2">
    <citation type="submission" date="2014-06" db="EMBL/GenBank/DDBJ databases">
        <title>The complete genome of Blastobotrys (Arxula) adeninivorans LS3 - a yeast of biotechnological interest.</title>
        <authorList>
            <person name="Kunze G."/>
            <person name="Gaillardin C."/>
            <person name="Czernicka M."/>
            <person name="Durrens P."/>
            <person name="Martin T."/>
            <person name="Boer E."/>
            <person name="Gabaldon T."/>
            <person name="Cruz J."/>
            <person name="Talla E."/>
            <person name="Marck C."/>
            <person name="Goffeau A."/>
            <person name="Barbe V."/>
            <person name="Baret P."/>
            <person name="Baronian K."/>
            <person name="Beier S."/>
            <person name="Bleykasten C."/>
            <person name="Bode R."/>
            <person name="Casaregola S."/>
            <person name="Despons L."/>
            <person name="Fairhead C."/>
            <person name="Giersberg M."/>
            <person name="Gierski P."/>
            <person name="Hahnel U."/>
            <person name="Hartmann A."/>
            <person name="Jankowska D."/>
            <person name="Jubin C."/>
            <person name="Jung P."/>
            <person name="Lafontaine I."/>
            <person name="Leh-Louis V."/>
            <person name="Lemaire M."/>
            <person name="Marcet-Houben M."/>
            <person name="Mascher M."/>
            <person name="Morel G."/>
            <person name="Richard G.-F."/>
            <person name="Riechen J."/>
            <person name="Sacerdot C."/>
            <person name="Sarkar A."/>
            <person name="Savel G."/>
            <person name="Schacherer J."/>
            <person name="Sherman D."/>
            <person name="Straub M.-L."/>
            <person name="Stein N."/>
            <person name="Thierry A."/>
            <person name="Trautwein-Schult A."/>
            <person name="Westhof E."/>
            <person name="Worch S."/>
            <person name="Dujon B."/>
            <person name="Souciet J.-L."/>
            <person name="Wincker P."/>
            <person name="Scholz U."/>
            <person name="Neuveglise N."/>
        </authorList>
    </citation>
    <scope>NUCLEOTIDE SEQUENCE</scope>
    <source>
        <strain evidence="1">LS3</strain>
    </source>
</reference>
<dbReference type="PANTHER" id="PTHR39153:SF1">
    <property type="entry name" value="AGR244WP"/>
    <property type="match status" value="1"/>
</dbReference>
<sequence length="117" mass="12928">MRPAHHHPEALAGAKTLIITNGLIGGIQGAAVGLVSAVVANKYWTRYSNLTRQFKTFVMLGFIIGGGCWKVDTGLIEYERRLQFEHLQAQKQQMEDAVNRGEYVDITGRTKPATGKN</sequence>
<dbReference type="InterPro" id="IPR038882">
    <property type="entry name" value="Rcf3"/>
</dbReference>
<evidence type="ECO:0000313" key="1">
    <source>
        <dbReference type="EMBL" id="CDP33530.1"/>
    </source>
</evidence>
<dbReference type="EMBL" id="HG937691">
    <property type="protein sequence ID" value="CDP33530.1"/>
    <property type="molecule type" value="Genomic_DNA"/>
</dbReference>